<evidence type="ECO:0000313" key="3">
    <source>
        <dbReference type="Proteomes" id="UP000626092"/>
    </source>
</evidence>
<feature type="compositionally biased region" description="Polar residues" evidence="1">
    <location>
        <begin position="33"/>
        <end position="47"/>
    </location>
</feature>
<evidence type="ECO:0000256" key="1">
    <source>
        <dbReference type="SAM" id="MobiDB-lite"/>
    </source>
</evidence>
<feature type="region of interest" description="Disordered" evidence="1">
    <location>
        <begin position="1"/>
        <end position="47"/>
    </location>
</feature>
<protein>
    <submittedName>
        <fullName evidence="2">Uncharacterized protein</fullName>
    </submittedName>
</protein>
<dbReference type="Proteomes" id="UP000626092">
    <property type="component" value="Unassembled WGS sequence"/>
</dbReference>
<accession>A0A834G509</accession>
<keyword evidence="3" id="KW-1185">Reference proteome</keyword>
<organism evidence="2 3">
    <name type="scientific">Rhododendron simsii</name>
    <name type="common">Sims's rhododendron</name>
    <dbReference type="NCBI Taxonomy" id="118357"/>
    <lineage>
        <taxon>Eukaryota</taxon>
        <taxon>Viridiplantae</taxon>
        <taxon>Streptophyta</taxon>
        <taxon>Embryophyta</taxon>
        <taxon>Tracheophyta</taxon>
        <taxon>Spermatophyta</taxon>
        <taxon>Magnoliopsida</taxon>
        <taxon>eudicotyledons</taxon>
        <taxon>Gunneridae</taxon>
        <taxon>Pentapetalae</taxon>
        <taxon>asterids</taxon>
        <taxon>Ericales</taxon>
        <taxon>Ericaceae</taxon>
        <taxon>Ericoideae</taxon>
        <taxon>Rhodoreae</taxon>
        <taxon>Rhododendron</taxon>
    </lineage>
</organism>
<gene>
    <name evidence="2" type="ORF">RHSIM_Rhsim12G0007300</name>
</gene>
<proteinExistence type="predicted"/>
<dbReference type="OrthoDB" id="1653177at2759"/>
<dbReference type="AlphaFoldDB" id="A0A834G509"/>
<comment type="caution">
    <text evidence="2">The sequence shown here is derived from an EMBL/GenBank/DDBJ whole genome shotgun (WGS) entry which is preliminary data.</text>
</comment>
<sequence>MKAASWPLVSKKSSKPSDSPPSDQNSHGFIAATSDQISSESVSSKPTTPLDIFKEQVVEFMRRLRALDSKMPSEIRTIVSKEPVLNLVQECHSIVEDEFEKEFSRLENQYYAELAEQHINEEHDDGMNESDTFVIAGGLVFEGWQQGRVRIWFSGELGQQFGRGDEISINFGSNRGVECSSDGVFQDMVGCFPAAWRGENSKKQQKRNKRKSIINLARGWKASPLDSPFGVWHHCLEIYTAAELLQ</sequence>
<reference evidence="2" key="1">
    <citation type="submission" date="2019-11" db="EMBL/GenBank/DDBJ databases">
        <authorList>
            <person name="Liu Y."/>
            <person name="Hou J."/>
            <person name="Li T.-Q."/>
            <person name="Guan C.-H."/>
            <person name="Wu X."/>
            <person name="Wu H.-Z."/>
            <person name="Ling F."/>
            <person name="Zhang R."/>
            <person name="Shi X.-G."/>
            <person name="Ren J.-P."/>
            <person name="Chen E.-F."/>
            <person name="Sun J.-M."/>
        </authorList>
    </citation>
    <scope>NUCLEOTIDE SEQUENCE</scope>
    <source>
        <strain evidence="2">Adult_tree_wgs_1</strain>
        <tissue evidence="2">Leaves</tissue>
    </source>
</reference>
<dbReference type="EMBL" id="WJXA01000012">
    <property type="protein sequence ID" value="KAF7124838.1"/>
    <property type="molecule type" value="Genomic_DNA"/>
</dbReference>
<name>A0A834G509_RHOSS</name>
<evidence type="ECO:0000313" key="2">
    <source>
        <dbReference type="EMBL" id="KAF7124838.1"/>
    </source>
</evidence>